<comment type="caution">
    <text evidence="2">The sequence shown here is derived from an EMBL/GenBank/DDBJ whole genome shotgun (WGS) entry which is preliminary data.</text>
</comment>
<dbReference type="InterPro" id="IPR009571">
    <property type="entry name" value="SUR7/Rim9-like_fungi"/>
</dbReference>
<feature type="transmembrane region" description="Helical" evidence="1">
    <location>
        <begin position="104"/>
        <end position="126"/>
    </location>
</feature>
<evidence type="ECO:0000256" key="1">
    <source>
        <dbReference type="SAM" id="Phobius"/>
    </source>
</evidence>
<dbReference type="PANTHER" id="PTHR28013:SF7">
    <property type="entry name" value="PALI-DOMAIN-CONTAINING PROTEIN"/>
    <property type="match status" value="1"/>
</dbReference>
<dbReference type="EMBL" id="MU853425">
    <property type="protein sequence ID" value="KAK4131354.1"/>
    <property type="molecule type" value="Genomic_DNA"/>
</dbReference>
<dbReference type="PANTHER" id="PTHR28013">
    <property type="entry name" value="PROTEIN DCV1-RELATED"/>
    <property type="match status" value="1"/>
</dbReference>
<evidence type="ECO:0000313" key="3">
    <source>
        <dbReference type="Proteomes" id="UP001304895"/>
    </source>
</evidence>
<keyword evidence="3" id="KW-1185">Reference proteome</keyword>
<feature type="transmembrane region" description="Helical" evidence="1">
    <location>
        <begin position="12"/>
        <end position="32"/>
    </location>
</feature>
<feature type="transmembrane region" description="Helical" evidence="1">
    <location>
        <begin position="176"/>
        <end position="196"/>
    </location>
</feature>
<sequence length="225" mass="23766">MAKTGFFHHVGTFFLFAATILLIVTCISAPVVHKLALLKVKIGDESHAVTFGTFGHCQNVDNGDDICSKSRVGYSPAYVMAAAAGTTFSDKAADSTRALTKAMILHPIACGLNFIAFLVSLGAGFVGSLLASAVALTAFVVTAVACIIDFVLFSIVRHNIHDSDTGARASYGPASWTLLVGAIFSLLGAILLFFTCCSGRRSKNRGGVGKAEFGAAPRRRRFGRW</sequence>
<dbReference type="GO" id="GO:0035838">
    <property type="term" value="C:growing cell tip"/>
    <property type="evidence" value="ECO:0007669"/>
    <property type="project" value="TreeGrafter"/>
</dbReference>
<gene>
    <name evidence="2" type="ORF">BT67DRAFT_388198</name>
</gene>
<dbReference type="Pfam" id="PF06687">
    <property type="entry name" value="SUR7"/>
    <property type="match status" value="1"/>
</dbReference>
<reference evidence="2" key="2">
    <citation type="submission" date="2023-05" db="EMBL/GenBank/DDBJ databases">
        <authorList>
            <consortium name="Lawrence Berkeley National Laboratory"/>
            <person name="Steindorff A."/>
            <person name="Hensen N."/>
            <person name="Bonometti L."/>
            <person name="Westerberg I."/>
            <person name="Brannstrom I.O."/>
            <person name="Guillou S."/>
            <person name="Cros-Aarteil S."/>
            <person name="Calhoun S."/>
            <person name="Haridas S."/>
            <person name="Kuo A."/>
            <person name="Mondo S."/>
            <person name="Pangilinan J."/>
            <person name="Riley R."/>
            <person name="Labutti K."/>
            <person name="Andreopoulos B."/>
            <person name="Lipzen A."/>
            <person name="Chen C."/>
            <person name="Yanf M."/>
            <person name="Daum C."/>
            <person name="Ng V."/>
            <person name="Clum A."/>
            <person name="Ohm R."/>
            <person name="Martin F."/>
            <person name="Silar P."/>
            <person name="Natvig D."/>
            <person name="Lalanne C."/>
            <person name="Gautier V."/>
            <person name="Ament-Velasquez S.L."/>
            <person name="Kruys A."/>
            <person name="Hutchinson M.I."/>
            <person name="Powell A.J."/>
            <person name="Barry K."/>
            <person name="Miller A.N."/>
            <person name="Grigoriev I.V."/>
            <person name="Debuchy R."/>
            <person name="Gladieux P."/>
            <person name="Thoren M.H."/>
            <person name="Johannesson H."/>
        </authorList>
    </citation>
    <scope>NUCLEOTIDE SEQUENCE</scope>
    <source>
        <strain evidence="2">CBS 123565</strain>
    </source>
</reference>
<proteinExistence type="predicted"/>
<name>A0AAN6UES7_9PEZI</name>
<keyword evidence="1" id="KW-1133">Transmembrane helix</keyword>
<protein>
    <submittedName>
        <fullName evidence="2">Pali-domain-containing protein</fullName>
    </submittedName>
</protein>
<organism evidence="2 3">
    <name type="scientific">Trichocladium antarcticum</name>
    <dbReference type="NCBI Taxonomy" id="1450529"/>
    <lineage>
        <taxon>Eukaryota</taxon>
        <taxon>Fungi</taxon>
        <taxon>Dikarya</taxon>
        <taxon>Ascomycota</taxon>
        <taxon>Pezizomycotina</taxon>
        <taxon>Sordariomycetes</taxon>
        <taxon>Sordariomycetidae</taxon>
        <taxon>Sordariales</taxon>
        <taxon>Chaetomiaceae</taxon>
        <taxon>Trichocladium</taxon>
    </lineage>
</organism>
<feature type="transmembrane region" description="Helical" evidence="1">
    <location>
        <begin position="133"/>
        <end position="156"/>
    </location>
</feature>
<dbReference type="GO" id="GO:0032153">
    <property type="term" value="C:cell division site"/>
    <property type="evidence" value="ECO:0007669"/>
    <property type="project" value="TreeGrafter"/>
</dbReference>
<dbReference type="AlphaFoldDB" id="A0AAN6UES7"/>
<keyword evidence="1" id="KW-0812">Transmembrane</keyword>
<dbReference type="InterPro" id="IPR051380">
    <property type="entry name" value="pH-response_reg_palI/RIM9"/>
</dbReference>
<dbReference type="Proteomes" id="UP001304895">
    <property type="component" value="Unassembled WGS sequence"/>
</dbReference>
<evidence type="ECO:0000313" key="2">
    <source>
        <dbReference type="EMBL" id="KAK4131354.1"/>
    </source>
</evidence>
<reference evidence="2" key="1">
    <citation type="journal article" date="2023" name="Mol. Phylogenet. Evol.">
        <title>Genome-scale phylogeny and comparative genomics of the fungal order Sordariales.</title>
        <authorList>
            <person name="Hensen N."/>
            <person name="Bonometti L."/>
            <person name="Westerberg I."/>
            <person name="Brannstrom I.O."/>
            <person name="Guillou S."/>
            <person name="Cros-Aarteil S."/>
            <person name="Calhoun S."/>
            <person name="Haridas S."/>
            <person name="Kuo A."/>
            <person name="Mondo S."/>
            <person name="Pangilinan J."/>
            <person name="Riley R."/>
            <person name="LaButti K."/>
            <person name="Andreopoulos B."/>
            <person name="Lipzen A."/>
            <person name="Chen C."/>
            <person name="Yan M."/>
            <person name="Daum C."/>
            <person name="Ng V."/>
            <person name="Clum A."/>
            <person name="Steindorff A."/>
            <person name="Ohm R.A."/>
            <person name="Martin F."/>
            <person name="Silar P."/>
            <person name="Natvig D.O."/>
            <person name="Lalanne C."/>
            <person name="Gautier V."/>
            <person name="Ament-Velasquez S.L."/>
            <person name="Kruys A."/>
            <person name="Hutchinson M.I."/>
            <person name="Powell A.J."/>
            <person name="Barry K."/>
            <person name="Miller A.N."/>
            <person name="Grigoriev I.V."/>
            <person name="Debuchy R."/>
            <person name="Gladieux P."/>
            <person name="Hiltunen Thoren M."/>
            <person name="Johannesson H."/>
        </authorList>
    </citation>
    <scope>NUCLEOTIDE SEQUENCE</scope>
    <source>
        <strain evidence="2">CBS 123565</strain>
    </source>
</reference>
<accession>A0AAN6UES7</accession>
<keyword evidence="1" id="KW-0472">Membrane</keyword>
<dbReference type="GO" id="GO:0005886">
    <property type="term" value="C:plasma membrane"/>
    <property type="evidence" value="ECO:0007669"/>
    <property type="project" value="InterPro"/>
</dbReference>